<dbReference type="RefSeq" id="WP_209591054.1">
    <property type="nucleotide sequence ID" value="NZ_JAGGMV010000002.1"/>
</dbReference>
<dbReference type="SFLD" id="SFLDS00029">
    <property type="entry name" value="Radical_SAM"/>
    <property type="match status" value="1"/>
</dbReference>
<organism evidence="2 3">
    <name type="scientific">Methanococcus voltae</name>
    <dbReference type="NCBI Taxonomy" id="2188"/>
    <lineage>
        <taxon>Archaea</taxon>
        <taxon>Methanobacteriati</taxon>
        <taxon>Methanobacteriota</taxon>
        <taxon>Methanomada group</taxon>
        <taxon>Methanococci</taxon>
        <taxon>Methanococcales</taxon>
        <taxon>Methanococcaceae</taxon>
        <taxon>Methanococcus</taxon>
    </lineage>
</organism>
<evidence type="ECO:0000313" key="3">
    <source>
        <dbReference type="Proteomes" id="UP000740329"/>
    </source>
</evidence>
<evidence type="ECO:0000313" key="2">
    <source>
        <dbReference type="EMBL" id="MBP2201587.1"/>
    </source>
</evidence>
<dbReference type="PANTHER" id="PTHR43324">
    <property type="match status" value="1"/>
</dbReference>
<dbReference type="GO" id="GO:0051536">
    <property type="term" value="F:iron-sulfur cluster binding"/>
    <property type="evidence" value="ECO:0007669"/>
    <property type="project" value="InterPro"/>
</dbReference>
<name>A0A8J7RE52_METVO</name>
<dbReference type="GO" id="GO:0003824">
    <property type="term" value="F:catalytic activity"/>
    <property type="evidence" value="ECO:0007669"/>
    <property type="project" value="InterPro"/>
</dbReference>
<gene>
    <name evidence="2" type="ORF">J3E07_000999</name>
</gene>
<dbReference type="InterPro" id="IPR023404">
    <property type="entry name" value="rSAM_horseshoe"/>
</dbReference>
<dbReference type="AlphaFoldDB" id="A0A8J7RE52"/>
<dbReference type="Proteomes" id="UP000740329">
    <property type="component" value="Unassembled WGS sequence"/>
</dbReference>
<evidence type="ECO:0000259" key="1">
    <source>
        <dbReference type="PROSITE" id="PS51918"/>
    </source>
</evidence>
<comment type="caution">
    <text evidence="2">The sequence shown here is derived from an EMBL/GenBank/DDBJ whole genome shotgun (WGS) entry which is preliminary data.</text>
</comment>
<protein>
    <submittedName>
        <fullName evidence="2">Radical SAM superfamily enzyme with C-terminal helix-hairpin-helix motif</fullName>
    </submittedName>
</protein>
<proteinExistence type="predicted"/>
<feature type="domain" description="Radical SAM core" evidence="1">
    <location>
        <begin position="200"/>
        <end position="466"/>
    </location>
</feature>
<dbReference type="SMART" id="SM00729">
    <property type="entry name" value="Elp3"/>
    <property type="match status" value="1"/>
</dbReference>
<dbReference type="PROSITE" id="PS51918">
    <property type="entry name" value="RADICAL_SAM"/>
    <property type="match status" value="1"/>
</dbReference>
<dbReference type="InterPro" id="IPR007197">
    <property type="entry name" value="rSAM"/>
</dbReference>
<dbReference type="InterPro" id="IPR058240">
    <property type="entry name" value="rSAM_sf"/>
</dbReference>
<reference evidence="2" key="1">
    <citation type="submission" date="2021-03" db="EMBL/GenBank/DDBJ databases">
        <title>Genomic Encyclopedia of Type Strains, Phase IV (KMG-V): Genome sequencing to study the core and pangenomes of soil and plant-associated prokaryotes.</title>
        <authorList>
            <person name="Whitman W."/>
        </authorList>
    </citation>
    <scope>NUCLEOTIDE SEQUENCE</scope>
    <source>
        <strain evidence="2">C4</strain>
    </source>
</reference>
<dbReference type="InterPro" id="IPR006638">
    <property type="entry name" value="Elp3/MiaA/NifB-like_rSAM"/>
</dbReference>
<dbReference type="SUPFAM" id="SSF102114">
    <property type="entry name" value="Radical SAM enzymes"/>
    <property type="match status" value="1"/>
</dbReference>
<accession>A0A8J7RE52</accession>
<sequence>MKFLILDGYTDEPAGLGVPPYLGTYPRYVAGALYKYKQDVSYTTIDKLREDLTEYNGKGIDYLNRYDAIIAICGFHTPGKYINANPATLREFVSIMHNFKGYKMLGGPVATKFGSSMEGGKIHNDDNLKYFFDFVVEGDIEIVLNDIISEFVENNLIGANNKKNVISKINSKVNSLKTREYDEIREFAILGANIVKMHPNYPNIILELETYRGCSRALSVEGNEGNNCGCSFCTEPKRYGSPKFRVISDIIEEVKALAQNGVKYYRVGRQPCMFSYMSEESEKYEIPKPNPEALEKLFKGIYSVANPKVLHIDNANPSVIARHEVESRAIAKTLVRYCTGGNTAAFGVESFDRKVIEKNCLLTEPEDVFKAVQILNEEGGKRSDSGLPYLLPGINLLFGLKGENKNTFETNYENLMEIYNAGHMLRRINIRQVVPFFGTNITEKDIKKAQKFRHKFLTFREKIRNEIDNPILKRMVPKGTVLKDVFVELKERDNLYFGRQFGSYPLLVGIDTSNKEDRDIIEIGKYYDIEVTDYGKRSITGKIIKK</sequence>
<dbReference type="PANTHER" id="PTHR43324:SF1">
    <property type="entry name" value="RADICAL SAM CORE DOMAIN-CONTAINING PROTEIN"/>
    <property type="match status" value="1"/>
</dbReference>
<dbReference type="SFLD" id="SFLDG01082">
    <property type="entry name" value="B12-binding_domain_containing"/>
    <property type="match status" value="1"/>
</dbReference>
<dbReference type="EMBL" id="JAGGMV010000002">
    <property type="protein sequence ID" value="MBP2201587.1"/>
    <property type="molecule type" value="Genomic_DNA"/>
</dbReference>
<dbReference type="Gene3D" id="3.80.30.20">
    <property type="entry name" value="tm_1862 like domain"/>
    <property type="match status" value="1"/>
</dbReference>